<dbReference type="SUPFAM" id="SSF53474">
    <property type="entry name" value="alpha/beta-Hydrolases"/>
    <property type="match status" value="1"/>
</dbReference>
<evidence type="ECO:0000313" key="2">
    <source>
        <dbReference type="Proteomes" id="UP001500467"/>
    </source>
</evidence>
<accession>A0ABN1VDH3</accession>
<reference evidence="1 2" key="1">
    <citation type="journal article" date="2019" name="Int. J. Syst. Evol. Microbiol.">
        <title>The Global Catalogue of Microorganisms (GCM) 10K type strain sequencing project: providing services to taxonomists for standard genome sequencing and annotation.</title>
        <authorList>
            <consortium name="The Broad Institute Genomics Platform"/>
            <consortium name="The Broad Institute Genome Sequencing Center for Infectious Disease"/>
            <person name="Wu L."/>
            <person name="Ma J."/>
        </authorList>
    </citation>
    <scope>NUCLEOTIDE SEQUENCE [LARGE SCALE GENOMIC DNA]</scope>
    <source>
        <strain evidence="1 2">JCM 13022</strain>
    </source>
</reference>
<evidence type="ECO:0000313" key="1">
    <source>
        <dbReference type="EMBL" id="GAA1204247.1"/>
    </source>
</evidence>
<comment type="caution">
    <text evidence="1">The sequence shown here is derived from an EMBL/GenBank/DDBJ whole genome shotgun (WGS) entry which is preliminary data.</text>
</comment>
<gene>
    <name evidence="1" type="ORF">GCM10009675_22930</name>
</gene>
<protein>
    <submittedName>
        <fullName evidence="1">Alpha/beta hydrolase</fullName>
    </submittedName>
</protein>
<dbReference type="InterPro" id="IPR029058">
    <property type="entry name" value="AB_hydrolase_fold"/>
</dbReference>
<dbReference type="Gene3D" id="3.40.50.1820">
    <property type="entry name" value="alpha/beta hydrolase"/>
    <property type="match status" value="1"/>
</dbReference>
<dbReference type="Proteomes" id="UP001500467">
    <property type="component" value="Unassembled WGS sequence"/>
</dbReference>
<name>A0ABN1VDH3_9PSEU</name>
<keyword evidence="2" id="KW-1185">Reference proteome</keyword>
<proteinExistence type="predicted"/>
<sequence>MTDELPGESRTVELSAGAVEYTDTGGSGPVLVFLHGPLMNATVWRKVVAGLPGEYRCILPTWPLGAHRIPMHADADLSLRGLGLLVGEFLERLDLHDVTLVLNDWGGGQILLTEGRTERLARVVLTSCEAFDNYPPGIPGRLLVVLARIPGGIAALVQLLRFRAVQRAPGGWGWMSKRPVPQDVVRDWFTPARTRKAVRRDLVRYGRGVPSKAELLEWAEAMSSFDRPVLVVWAIEDKLMPRDHGPRLTELFPQGKLVEVADSYTLIPEDRPELLAATLGEFIADTPIPRARR</sequence>
<organism evidence="1 2">
    <name type="scientific">Prauserella alba</name>
    <dbReference type="NCBI Taxonomy" id="176898"/>
    <lineage>
        <taxon>Bacteria</taxon>
        <taxon>Bacillati</taxon>
        <taxon>Actinomycetota</taxon>
        <taxon>Actinomycetes</taxon>
        <taxon>Pseudonocardiales</taxon>
        <taxon>Pseudonocardiaceae</taxon>
        <taxon>Prauserella</taxon>
    </lineage>
</organism>
<keyword evidence="1" id="KW-0378">Hydrolase</keyword>
<dbReference type="RefSeq" id="WP_253852949.1">
    <property type="nucleotide sequence ID" value="NZ_BAAALM010000007.1"/>
</dbReference>
<dbReference type="GO" id="GO:0016787">
    <property type="term" value="F:hydrolase activity"/>
    <property type="evidence" value="ECO:0007669"/>
    <property type="project" value="UniProtKB-KW"/>
</dbReference>
<dbReference type="EMBL" id="BAAALM010000007">
    <property type="protein sequence ID" value="GAA1204247.1"/>
    <property type="molecule type" value="Genomic_DNA"/>
</dbReference>